<reference evidence="1 2" key="1">
    <citation type="submission" date="2019-03" db="EMBL/GenBank/DDBJ databases">
        <title>Complete genome sequence of Spiroplasma gladiatoris TG-1 (DSM 22552).</title>
        <authorList>
            <person name="Lin Y.-C."/>
            <person name="Chou L."/>
            <person name="Kuo C.-H."/>
        </authorList>
    </citation>
    <scope>NUCLEOTIDE SEQUENCE [LARGE SCALE GENOMIC DNA]</scope>
    <source>
        <strain evidence="1 2">TG-1</strain>
    </source>
</reference>
<dbReference type="KEGG" id="sgq:SGLAD_v1c06240"/>
<organism evidence="1 2">
    <name type="scientific">Spiroplasma gladiatoris</name>
    <dbReference type="NCBI Taxonomy" id="2143"/>
    <lineage>
        <taxon>Bacteria</taxon>
        <taxon>Bacillati</taxon>
        <taxon>Mycoplasmatota</taxon>
        <taxon>Mollicutes</taxon>
        <taxon>Entomoplasmatales</taxon>
        <taxon>Spiroplasmataceae</taxon>
        <taxon>Spiroplasma</taxon>
    </lineage>
</organism>
<evidence type="ECO:0000313" key="1">
    <source>
        <dbReference type="EMBL" id="QBQ07823.1"/>
    </source>
</evidence>
<dbReference type="RefSeq" id="WP_134297608.1">
    <property type="nucleotide sequence ID" value="NZ_CP038013.1"/>
</dbReference>
<dbReference type="AlphaFoldDB" id="A0A4P7AJA8"/>
<protein>
    <submittedName>
        <fullName evidence="1">Uncharacterized protein</fullName>
    </submittedName>
</protein>
<evidence type="ECO:0000313" key="2">
    <source>
        <dbReference type="Proteomes" id="UP000294309"/>
    </source>
</evidence>
<dbReference type="Proteomes" id="UP000294309">
    <property type="component" value="Chromosome"/>
</dbReference>
<accession>A0A4P7AJA8</accession>
<sequence length="265" mass="32249">MYITAEIVDYFIYCIKLNTEIKKIEDLFDVNGEYNGEYILYLKTIEEFEKNINIYEIDVVKLVDHWSISLEKNKNNLIFLETYTFLNWLLNKLKSIDINKNIDFLNHNFIELENIFISILNNLDKMSFLYKIILETLENDKKRIFDDVNKNVVKKENLYYFFNPNKKTVIKSFSFYSVLYKKFKLKYDISEFYTYYLYEKRNEITHRSRITYFYNTDQFNQVAATIVEKKSLSGISFDFCRYIKYSILYSIVVTYYINEELNQIF</sequence>
<gene>
    <name evidence="1" type="ORF">SGLAD_v1c06240</name>
</gene>
<proteinExistence type="predicted"/>
<keyword evidence="2" id="KW-1185">Reference proteome</keyword>
<dbReference type="EMBL" id="CP038013">
    <property type="protein sequence ID" value="QBQ07823.1"/>
    <property type="molecule type" value="Genomic_DNA"/>
</dbReference>
<name>A0A4P7AJA8_9MOLU</name>